<keyword evidence="2" id="KW-1185">Reference proteome</keyword>
<evidence type="ECO:0000313" key="1">
    <source>
        <dbReference type="EMBL" id="NYG34102.1"/>
    </source>
</evidence>
<gene>
    <name evidence="1" type="ORF">BDD16_003088</name>
</gene>
<name>A0A7Y9QYZ7_9BURK</name>
<dbReference type="EC" id="1.2.7.12" evidence="1"/>
<dbReference type="AlphaFoldDB" id="A0A7Y9QYZ7"/>
<comment type="caution">
    <text evidence="1">The sequence shown here is derived from an EMBL/GenBank/DDBJ whole genome shotgun (WGS) entry which is preliminary data.</text>
</comment>
<dbReference type="SUPFAM" id="SSF53706">
    <property type="entry name" value="Formate dehydrogenase/DMSO reductase, domains 1-3"/>
    <property type="match status" value="1"/>
</dbReference>
<sequence>MPIAFAIGMRLDPSPVWTCPFCPLLCDDRPASAPGCALAEAGLQACRWPVGAACPAARIDGQPATLEAALAAAAQRLARSRQPLIGGWGTDVAGARALTTLAEATGAFCDAAAGEALSQTLRVQQDRGGYTTTLAEVREHADLIVMVGRGVLTRAPRLLERVLDGRATPPQIVHLDAPGELPDTLVRLHLLVAEKTPAAAEALASPALATLAAQLKAARYAVLVWEPAQLGAHAALCIERLMQLLQRLNQTTRAAGLPIGGADGAMTAQYVHAWRTGLPLRSRHGPRGLEHDPLRFGAPRLLADGAVDLLLWVASFPGQVVGGVPAAAGLPRIVLGLPALAAQLGDARHTVFIPVATPGVHADGHLFRVDGAVLMPLHALQHDGLPGVAAVVDTLTQSLAPGRAAA</sequence>
<accession>A0A7Y9QYZ7</accession>
<organism evidence="1 2">
    <name type="scientific">Sphaerotilus montanus</name>
    <dbReference type="NCBI Taxonomy" id="522889"/>
    <lineage>
        <taxon>Bacteria</taxon>
        <taxon>Pseudomonadati</taxon>
        <taxon>Pseudomonadota</taxon>
        <taxon>Betaproteobacteria</taxon>
        <taxon>Burkholderiales</taxon>
        <taxon>Sphaerotilaceae</taxon>
        <taxon>Sphaerotilus</taxon>
    </lineage>
</organism>
<reference evidence="1 2" key="1">
    <citation type="submission" date="2020-07" db="EMBL/GenBank/DDBJ databases">
        <title>Genomic Encyclopedia of Archaeal and Bacterial Type Strains, Phase II (KMG-II): from individual species to whole genera.</title>
        <authorList>
            <person name="Goeker M."/>
        </authorList>
    </citation>
    <scope>NUCLEOTIDE SEQUENCE [LARGE SCALE GENOMIC DNA]</scope>
    <source>
        <strain evidence="1 2">DSM 21226</strain>
    </source>
</reference>
<dbReference type="Proteomes" id="UP000518288">
    <property type="component" value="Unassembled WGS sequence"/>
</dbReference>
<protein>
    <submittedName>
        <fullName evidence="1">Formylmethanofuran dehydrogenase subunit B</fullName>
        <ecNumber evidence="1">1.2.7.12</ecNumber>
    </submittedName>
</protein>
<dbReference type="GO" id="GO:0018493">
    <property type="term" value="F:formylmethanofuran dehydrogenase activity"/>
    <property type="evidence" value="ECO:0007669"/>
    <property type="project" value="UniProtKB-EC"/>
</dbReference>
<dbReference type="EMBL" id="JACCFH010000001">
    <property type="protein sequence ID" value="NYG34102.1"/>
    <property type="molecule type" value="Genomic_DNA"/>
</dbReference>
<dbReference type="RefSeq" id="WP_246332568.1">
    <property type="nucleotide sequence ID" value="NZ_JACCFH010000001.1"/>
</dbReference>
<evidence type="ECO:0000313" key="2">
    <source>
        <dbReference type="Proteomes" id="UP000518288"/>
    </source>
</evidence>
<keyword evidence="1" id="KW-0560">Oxidoreductase</keyword>
<proteinExistence type="predicted"/>